<feature type="region of interest" description="Disordered" evidence="1">
    <location>
        <begin position="102"/>
        <end position="179"/>
    </location>
</feature>
<name>A0A8K1XCE8_9MONO</name>
<feature type="region of interest" description="Disordered" evidence="1">
    <location>
        <begin position="1"/>
        <end position="36"/>
    </location>
</feature>
<proteinExistence type="predicted"/>
<organism evidence="2 3">
    <name type="scientific">Hangzhou zicrona caerulea xinmovirus 1</name>
    <dbReference type="NCBI Taxonomy" id="2905557"/>
    <lineage>
        <taxon>Viruses</taxon>
        <taxon>Riboviria</taxon>
        <taxon>Orthornavirae</taxon>
        <taxon>Negarnaviricota</taxon>
        <taxon>Haploviricotina</taxon>
        <taxon>Monjiviricetes</taxon>
        <taxon>Mononegavirales</taxon>
        <taxon>Xinmoviridae</taxon>
        <taxon>Corulvirus</taxon>
        <taxon>Corulvirus hangzhouense</taxon>
    </lineage>
</organism>
<feature type="region of interest" description="Disordered" evidence="1">
    <location>
        <begin position="339"/>
        <end position="378"/>
    </location>
</feature>
<evidence type="ECO:0000256" key="1">
    <source>
        <dbReference type="SAM" id="MobiDB-lite"/>
    </source>
</evidence>
<dbReference type="EMBL" id="MZ209710">
    <property type="protein sequence ID" value="UHK03220.1"/>
    <property type="molecule type" value="Viral_cRNA"/>
</dbReference>
<feature type="compositionally biased region" description="Basic and acidic residues" evidence="1">
    <location>
        <begin position="167"/>
        <end position="179"/>
    </location>
</feature>
<sequence>MPFTSRPCSRNPGSKATPPLSRMGGPDKPFKSVKSRPNEGIFNAEMKRVNDAIDPDELSLVRATLDTVKYEQAKEAYQACPDKLPFKDFVKLYIQERVRKDQEKLAKSRTTAGEGLSKSKPPVTSAEEGEPMEQDEGEDPATNSPAPEEQTEPGDEVFSDEGGDVEEATREEKEREFREKYPNLPHARCPYGIFLWTLRPKYINDTILHHPECCPSNWGELMLGDPIKAWEELNDTFTEYYNKSWGEAGISVGEPSPLGVNQLSYYDLKLSLVKAVEDAAKSNTGDRGPLEEPTPRCGSSFGITSLFSQLASIVKTLDSSASALASGVVKITGKEVTTPASVPTAGPSLSGRLEPITVQPSTSGSGGPKKKRKELILG</sequence>
<feature type="compositionally biased region" description="Basic residues" evidence="1">
    <location>
        <begin position="368"/>
        <end position="378"/>
    </location>
</feature>
<evidence type="ECO:0000313" key="3">
    <source>
        <dbReference type="Proteomes" id="UP001254441"/>
    </source>
</evidence>
<feature type="compositionally biased region" description="Acidic residues" evidence="1">
    <location>
        <begin position="127"/>
        <end position="139"/>
    </location>
</feature>
<reference evidence="2" key="1">
    <citation type="submission" date="2021-05" db="EMBL/GenBank/DDBJ databases">
        <authorList>
            <person name="Feng G."/>
        </authorList>
    </citation>
    <scope>NUCLEOTIDE SEQUENCE</scope>
    <source>
        <strain evidence="2">LCFY122</strain>
    </source>
</reference>
<protein>
    <submittedName>
        <fullName evidence="2">Uncharacterized protein</fullName>
    </submittedName>
</protein>
<evidence type="ECO:0000313" key="2">
    <source>
        <dbReference type="EMBL" id="UHK03220.1"/>
    </source>
</evidence>
<keyword evidence="3" id="KW-1185">Reference proteome</keyword>
<feature type="compositionally biased region" description="Polar residues" evidence="1">
    <location>
        <begin position="1"/>
        <end position="14"/>
    </location>
</feature>
<gene>
    <name evidence="2" type="ORF">FZCXV1_gp2</name>
</gene>
<dbReference type="Proteomes" id="UP001254441">
    <property type="component" value="Segment"/>
</dbReference>
<accession>A0A8K1XCE8</accession>
<feature type="compositionally biased region" description="Acidic residues" evidence="1">
    <location>
        <begin position="149"/>
        <end position="166"/>
    </location>
</feature>